<keyword evidence="5" id="KW-0812">Transmembrane</keyword>
<keyword evidence="7" id="KW-0406">Ion transport</keyword>
<dbReference type="Pfam" id="PF13609">
    <property type="entry name" value="Porin_4"/>
    <property type="match status" value="1"/>
</dbReference>
<evidence type="ECO:0000256" key="6">
    <source>
        <dbReference type="ARBA" id="ARBA00022729"/>
    </source>
</evidence>
<dbReference type="PANTHER" id="PTHR34501">
    <property type="entry name" value="PROTEIN YDDL-RELATED"/>
    <property type="match status" value="1"/>
</dbReference>
<dbReference type="PRINTS" id="PR00182">
    <property type="entry name" value="ECOLNEIPORIN"/>
</dbReference>
<dbReference type="Proteomes" id="UP000235347">
    <property type="component" value="Unassembled WGS sequence"/>
</dbReference>
<dbReference type="GO" id="GO:0015288">
    <property type="term" value="F:porin activity"/>
    <property type="evidence" value="ECO:0007669"/>
    <property type="project" value="UniProtKB-KW"/>
</dbReference>
<dbReference type="InterPro" id="IPR001702">
    <property type="entry name" value="Porin_Gram-ve"/>
</dbReference>
<feature type="signal peptide" evidence="11">
    <location>
        <begin position="1"/>
        <end position="28"/>
    </location>
</feature>
<feature type="domain" description="Porin" evidence="12">
    <location>
        <begin position="23"/>
        <end position="349"/>
    </location>
</feature>
<evidence type="ECO:0000256" key="2">
    <source>
        <dbReference type="ARBA" id="ARBA00011233"/>
    </source>
</evidence>
<evidence type="ECO:0000256" key="10">
    <source>
        <dbReference type="ARBA" id="ARBA00023237"/>
    </source>
</evidence>
<proteinExistence type="predicted"/>
<protein>
    <submittedName>
        <fullName evidence="13">Porin</fullName>
    </submittedName>
</protein>
<organism evidence="13 14">
    <name type="scientific">Trinickia soli</name>
    <dbReference type="NCBI Taxonomy" id="380675"/>
    <lineage>
        <taxon>Bacteria</taxon>
        <taxon>Pseudomonadati</taxon>
        <taxon>Pseudomonadota</taxon>
        <taxon>Betaproteobacteria</taxon>
        <taxon>Burkholderiales</taxon>
        <taxon>Burkholderiaceae</taxon>
        <taxon>Trinickia</taxon>
    </lineage>
</organism>
<keyword evidence="6 11" id="KW-0732">Signal</keyword>
<dbReference type="GO" id="GO:0009279">
    <property type="term" value="C:cell outer membrane"/>
    <property type="evidence" value="ECO:0007669"/>
    <property type="project" value="UniProtKB-SubCell"/>
</dbReference>
<dbReference type="InterPro" id="IPR033900">
    <property type="entry name" value="Gram_neg_porin_domain"/>
</dbReference>
<dbReference type="Gene3D" id="2.40.160.10">
    <property type="entry name" value="Porin"/>
    <property type="match status" value="1"/>
</dbReference>
<feature type="chain" id="PRO_5014964114" evidence="11">
    <location>
        <begin position="29"/>
        <end position="377"/>
    </location>
</feature>
<comment type="subcellular location">
    <subcellularLocation>
        <location evidence="1">Cell outer membrane</location>
        <topology evidence="1">Multi-pass membrane protein</topology>
    </subcellularLocation>
</comment>
<evidence type="ECO:0000256" key="5">
    <source>
        <dbReference type="ARBA" id="ARBA00022692"/>
    </source>
</evidence>
<evidence type="ECO:0000256" key="4">
    <source>
        <dbReference type="ARBA" id="ARBA00022452"/>
    </source>
</evidence>
<reference evidence="13 14" key="1">
    <citation type="submission" date="2018-01" db="EMBL/GenBank/DDBJ databases">
        <title>Whole genome analyses suggest that Burkholderia sensu lato contains two further novel genera in the rhizoxinica-symbiotica group Mycetohabitans gen. nov., and Trinickia gen. nov.: implications for the evolution of diazotrophy and nodulation in the Burkholderiaceae.</title>
        <authorList>
            <person name="Estrada-de los Santos P."/>
            <person name="Palmer M."/>
            <person name="Chavez-Ramirez B."/>
            <person name="Beukes C."/>
            <person name="Steenkamp E.T."/>
            <person name="Hirsch A.M."/>
            <person name="Manyaka P."/>
            <person name="Maluk M."/>
            <person name="Lafos M."/>
            <person name="Crook M."/>
            <person name="Gross E."/>
            <person name="Simon M.F."/>
            <person name="Bueno dos Reis Junior F."/>
            <person name="Poole P.S."/>
            <person name="Venter S.N."/>
            <person name="James E.K."/>
        </authorList>
    </citation>
    <scope>NUCLEOTIDE SEQUENCE [LARGE SCALE GENOMIC DNA]</scope>
    <source>
        <strain evidence="13 14">GP25-8</strain>
    </source>
</reference>
<evidence type="ECO:0000259" key="12">
    <source>
        <dbReference type="Pfam" id="PF13609"/>
    </source>
</evidence>
<evidence type="ECO:0000256" key="3">
    <source>
        <dbReference type="ARBA" id="ARBA00022448"/>
    </source>
</evidence>
<name>A0A2N7VQZ9_9BURK</name>
<evidence type="ECO:0000256" key="1">
    <source>
        <dbReference type="ARBA" id="ARBA00004571"/>
    </source>
</evidence>
<evidence type="ECO:0000256" key="7">
    <source>
        <dbReference type="ARBA" id="ARBA00023065"/>
    </source>
</evidence>
<dbReference type="EMBL" id="PNYB01000021">
    <property type="protein sequence ID" value="PMS19580.1"/>
    <property type="molecule type" value="Genomic_DNA"/>
</dbReference>
<keyword evidence="9" id="KW-0472">Membrane</keyword>
<comment type="caution">
    <text evidence="13">The sequence shown here is derived from an EMBL/GenBank/DDBJ whole genome shotgun (WGS) entry which is preliminary data.</text>
</comment>
<dbReference type="InterPro" id="IPR050298">
    <property type="entry name" value="Gram-neg_bact_OMP"/>
</dbReference>
<accession>A0A2N7VQZ9</accession>
<gene>
    <name evidence="13" type="ORF">C0Z19_21355</name>
</gene>
<dbReference type="GO" id="GO:0046930">
    <property type="term" value="C:pore complex"/>
    <property type="evidence" value="ECO:0007669"/>
    <property type="project" value="UniProtKB-KW"/>
</dbReference>
<dbReference type="PANTHER" id="PTHR34501:SF9">
    <property type="entry name" value="MAJOR OUTER MEMBRANE PROTEIN P.IA"/>
    <property type="match status" value="1"/>
</dbReference>
<dbReference type="PRINTS" id="PR00184">
    <property type="entry name" value="NEISSPPORIN"/>
</dbReference>
<comment type="subunit">
    <text evidence="2">Homotrimer.</text>
</comment>
<sequence>MSKSCGAKGRLRGAVVARVFFSSAFVAAATNAHAQGKVQLYGLVDDALTYVTNEGGKHAWAQTSGVGQSDRWGLSGVEDLGGGWRAVFRLENGFTLNDGRFSQGGLEFGRQAFVGLASDRLGTLTMGRQYDFMATNLTRFAAGTLTPSVFAFHLGDLDRLGAERIDNSVRYLTPEMAGFQIGALYAFGGQPGNFVANSTVAFGMTYANGPFRAGAAYTEIHNFTTVFGIGTTVLGASLVGTGPQGLLSPFKAFDKLTVAGVGAGYQWGPAFLHGLLTLVKFSQNGASASLRTAEGGVKYSVNYAFSLSGSYAYSKLGQAHWNQIVGGIDYSLSKRTDIYCNAVMLRSSNGVRAQLFTLPAANSNSQTVVSLGVRHLF</sequence>
<dbReference type="RefSeq" id="WP_102611829.1">
    <property type="nucleotide sequence ID" value="NZ_CADIKD010000018.1"/>
</dbReference>
<evidence type="ECO:0000313" key="13">
    <source>
        <dbReference type="EMBL" id="PMS19580.1"/>
    </source>
</evidence>
<evidence type="ECO:0000313" key="14">
    <source>
        <dbReference type="Proteomes" id="UP000235347"/>
    </source>
</evidence>
<keyword evidence="10" id="KW-0998">Cell outer membrane</keyword>
<keyword evidence="14" id="KW-1185">Reference proteome</keyword>
<dbReference type="InterPro" id="IPR023614">
    <property type="entry name" value="Porin_dom_sf"/>
</dbReference>
<evidence type="ECO:0000256" key="9">
    <source>
        <dbReference type="ARBA" id="ARBA00023136"/>
    </source>
</evidence>
<dbReference type="GO" id="GO:0034220">
    <property type="term" value="P:monoatomic ion transmembrane transport"/>
    <property type="evidence" value="ECO:0007669"/>
    <property type="project" value="InterPro"/>
</dbReference>
<dbReference type="CDD" id="cd00342">
    <property type="entry name" value="gram_neg_porins"/>
    <property type="match status" value="1"/>
</dbReference>
<keyword evidence="8" id="KW-0626">Porin</keyword>
<dbReference type="AlphaFoldDB" id="A0A2N7VQZ9"/>
<evidence type="ECO:0000256" key="11">
    <source>
        <dbReference type="SAM" id="SignalP"/>
    </source>
</evidence>
<keyword evidence="4" id="KW-1134">Transmembrane beta strand</keyword>
<dbReference type="InterPro" id="IPR002299">
    <property type="entry name" value="Porin_Neis"/>
</dbReference>
<evidence type="ECO:0000256" key="8">
    <source>
        <dbReference type="ARBA" id="ARBA00023114"/>
    </source>
</evidence>
<keyword evidence="3" id="KW-0813">Transport</keyword>
<dbReference type="SUPFAM" id="SSF56935">
    <property type="entry name" value="Porins"/>
    <property type="match status" value="1"/>
</dbReference>